<keyword evidence="3" id="KW-1185">Reference proteome</keyword>
<feature type="signal peptide" evidence="1">
    <location>
        <begin position="1"/>
        <end position="20"/>
    </location>
</feature>
<name>A0A2S1LSE0_9FLAO</name>
<organism evidence="2 3">
    <name type="scientific">Flavobacterium kingsejongi</name>
    <dbReference type="NCBI Taxonomy" id="1678728"/>
    <lineage>
        <taxon>Bacteria</taxon>
        <taxon>Pseudomonadati</taxon>
        <taxon>Bacteroidota</taxon>
        <taxon>Flavobacteriia</taxon>
        <taxon>Flavobacteriales</taxon>
        <taxon>Flavobacteriaceae</taxon>
        <taxon>Flavobacterium</taxon>
    </lineage>
</organism>
<dbReference type="KEGG" id="fki:FK004_15645"/>
<dbReference type="InterPro" id="IPR025345">
    <property type="entry name" value="DUF4249"/>
</dbReference>
<protein>
    <recommendedName>
        <fullName evidence="4">DUF4249 domain-containing protein</fullName>
    </recommendedName>
</protein>
<evidence type="ECO:0008006" key="4">
    <source>
        <dbReference type="Google" id="ProtNLM"/>
    </source>
</evidence>
<proteinExistence type="predicted"/>
<dbReference type="Pfam" id="PF14054">
    <property type="entry name" value="DUF4249"/>
    <property type="match status" value="1"/>
</dbReference>
<sequence length="273" mass="30702">MKKIFHYTTLLLVLILTASCEDVIDVDVTTAAPKLVIDASINWQKGTIGNEQKIKLTMTTGYFENTIPVVSGATVYITDANNVEYQFVEEFPGTGLYFCHNFQPVLLTDYVLTVIHDGETYTATETLQAVPPIDQIVQRNDGGLTGDEIEIKTLYTDNGATDDYYMIRYKPSFSAIAYLDVQSDEFFQGNQMSDIFFHEDLDHGQHVEITLSGISRTYYNYMTILNNIVGGGGPFQTPPATLRGNIINTTHFDNYALGFFSMSETDYRDYLVE</sequence>
<evidence type="ECO:0000256" key="1">
    <source>
        <dbReference type="SAM" id="SignalP"/>
    </source>
</evidence>
<gene>
    <name evidence="2" type="ORF">FK004_15645</name>
</gene>
<dbReference type="PROSITE" id="PS51257">
    <property type="entry name" value="PROKAR_LIPOPROTEIN"/>
    <property type="match status" value="1"/>
</dbReference>
<dbReference type="RefSeq" id="WP_108738070.1">
    <property type="nucleotide sequence ID" value="NZ_CP020919.1"/>
</dbReference>
<evidence type="ECO:0000313" key="3">
    <source>
        <dbReference type="Proteomes" id="UP000244677"/>
    </source>
</evidence>
<dbReference type="Proteomes" id="UP000244677">
    <property type="component" value="Chromosome"/>
</dbReference>
<feature type="chain" id="PRO_5015528485" description="DUF4249 domain-containing protein" evidence="1">
    <location>
        <begin position="21"/>
        <end position="273"/>
    </location>
</feature>
<dbReference type="EMBL" id="CP020919">
    <property type="protein sequence ID" value="AWG26556.1"/>
    <property type="molecule type" value="Genomic_DNA"/>
</dbReference>
<evidence type="ECO:0000313" key="2">
    <source>
        <dbReference type="EMBL" id="AWG26556.1"/>
    </source>
</evidence>
<keyword evidence="1" id="KW-0732">Signal</keyword>
<dbReference type="OrthoDB" id="1430047at2"/>
<accession>A0A2S1LSE0</accession>
<dbReference type="AlphaFoldDB" id="A0A2S1LSE0"/>
<reference evidence="2 3" key="1">
    <citation type="submission" date="2017-04" db="EMBL/GenBank/DDBJ databases">
        <title>Complete genome sequence of Flavobacterium kingsejong AJ004.</title>
        <authorList>
            <person name="Lee P.C."/>
        </authorList>
    </citation>
    <scope>NUCLEOTIDE SEQUENCE [LARGE SCALE GENOMIC DNA]</scope>
    <source>
        <strain evidence="2 3">AJ004</strain>
    </source>
</reference>